<dbReference type="EMBL" id="CP136862">
    <property type="protein sequence ID" value="WOJ91019.1"/>
    <property type="molecule type" value="Genomic_DNA"/>
</dbReference>
<evidence type="ECO:0000313" key="2">
    <source>
        <dbReference type="EMBL" id="WOJ91019.1"/>
    </source>
</evidence>
<name>A0ABZ0HWT6_9HYPH</name>
<feature type="domain" description="CobE/GbiG C-terminal" evidence="1">
    <location>
        <begin position="8"/>
        <end position="127"/>
    </location>
</feature>
<accession>A0ABZ0HWT6</accession>
<dbReference type="PANTHER" id="PTHR37477">
    <property type="entry name" value="COBALT-PRECORRIN-5A HYDROLASE"/>
    <property type="match status" value="1"/>
</dbReference>
<organism evidence="2 3">
    <name type="scientific">Methylocapsa polymorpha</name>
    <dbReference type="NCBI Taxonomy" id="3080828"/>
    <lineage>
        <taxon>Bacteria</taxon>
        <taxon>Pseudomonadati</taxon>
        <taxon>Pseudomonadota</taxon>
        <taxon>Alphaproteobacteria</taxon>
        <taxon>Hyphomicrobiales</taxon>
        <taxon>Beijerinckiaceae</taxon>
        <taxon>Methylocapsa</taxon>
    </lineage>
</organism>
<reference evidence="2 3" key="1">
    <citation type="submission" date="2023-10" db="EMBL/GenBank/DDBJ databases">
        <title>Novel methanotroph of the genus Methylocapsa from a subarctic wetland.</title>
        <authorList>
            <person name="Belova S.E."/>
            <person name="Oshkin I.Y."/>
            <person name="Miroshnikov K."/>
            <person name="Dedysh S.N."/>
        </authorList>
    </citation>
    <scope>NUCLEOTIDE SEQUENCE [LARGE SCALE GENOMIC DNA]</scope>
    <source>
        <strain evidence="2 3">RX1</strain>
    </source>
</reference>
<dbReference type="Gene3D" id="3.30.420.180">
    <property type="entry name" value="CobE/GbiG C-terminal domain"/>
    <property type="match status" value="1"/>
</dbReference>
<dbReference type="SUPFAM" id="SSF159664">
    <property type="entry name" value="CobE/GbiG C-terminal domain-like"/>
    <property type="match status" value="1"/>
</dbReference>
<dbReference type="InterPro" id="IPR002750">
    <property type="entry name" value="CobE/GbiG_C"/>
</dbReference>
<evidence type="ECO:0000259" key="1">
    <source>
        <dbReference type="Pfam" id="PF01890"/>
    </source>
</evidence>
<dbReference type="PANTHER" id="PTHR37477:SF1">
    <property type="entry name" value="COBALT-PRECORRIN-5A HYDROLASE"/>
    <property type="match status" value="1"/>
</dbReference>
<proteinExistence type="predicted"/>
<dbReference type="InterPro" id="IPR052553">
    <property type="entry name" value="CbiG_hydrolase"/>
</dbReference>
<evidence type="ECO:0000313" key="3">
    <source>
        <dbReference type="Proteomes" id="UP001626536"/>
    </source>
</evidence>
<dbReference type="Proteomes" id="UP001626536">
    <property type="component" value="Chromosome"/>
</dbReference>
<dbReference type="InterPro" id="IPR036518">
    <property type="entry name" value="CobE/GbiG_C_sf"/>
</dbReference>
<dbReference type="RefSeq" id="WP_407340608.1">
    <property type="nucleotide sequence ID" value="NZ_CP136862.1"/>
</dbReference>
<dbReference type="Pfam" id="PF01890">
    <property type="entry name" value="CbiG_C"/>
    <property type="match status" value="1"/>
</dbReference>
<sequence length="132" mass="13360">MVDDETMIAIGLGCRKGCTGEAIAALVRSALADACCSDAPATLFTHADKRNEPGLAAAAQELRMPLVFLEAEILQQASGRAATRSERVLRLFGLPSIAEAAALAGAGPASILLLPRISEGGASCAIAGKGKA</sequence>
<keyword evidence="3" id="KW-1185">Reference proteome</keyword>
<gene>
    <name evidence="2" type="ORF">RZS28_06975</name>
</gene>
<protein>
    <submittedName>
        <fullName evidence="2">Cobalamin biosynthesis protein</fullName>
    </submittedName>
</protein>